<dbReference type="EMBL" id="AUPC02000295">
    <property type="protein sequence ID" value="POG62585.1"/>
    <property type="molecule type" value="Genomic_DNA"/>
</dbReference>
<feature type="transmembrane region" description="Helical" evidence="1">
    <location>
        <begin position="857"/>
        <end position="877"/>
    </location>
</feature>
<accession>A0A2P4PB50</accession>
<reference evidence="2 3" key="2">
    <citation type="journal article" date="2018" name="New Phytol.">
        <title>High intraspecific genome diversity in the model arbuscular mycorrhizal symbiont Rhizophagus irregularis.</title>
        <authorList>
            <person name="Chen E.C.H."/>
            <person name="Morin E."/>
            <person name="Beaudet D."/>
            <person name="Noel J."/>
            <person name="Yildirir G."/>
            <person name="Ndikumana S."/>
            <person name="Charron P."/>
            <person name="St-Onge C."/>
            <person name="Giorgi J."/>
            <person name="Kruger M."/>
            <person name="Marton T."/>
            <person name="Ropars J."/>
            <person name="Grigoriev I.V."/>
            <person name="Hainaut M."/>
            <person name="Henrissat B."/>
            <person name="Roux C."/>
            <person name="Martin F."/>
            <person name="Corradi N."/>
        </authorList>
    </citation>
    <scope>NUCLEOTIDE SEQUENCE [LARGE SCALE GENOMIC DNA]</scope>
    <source>
        <strain evidence="2 3">DAOM 197198</strain>
    </source>
</reference>
<dbReference type="Proteomes" id="UP000018888">
    <property type="component" value="Unassembled WGS sequence"/>
</dbReference>
<keyword evidence="1" id="KW-0472">Membrane</keyword>
<feature type="transmembrane region" description="Helical" evidence="1">
    <location>
        <begin position="827"/>
        <end position="850"/>
    </location>
</feature>
<dbReference type="VEuPathDB" id="FungiDB:RhiirFUN_007069"/>
<proteinExistence type="predicted"/>
<feature type="transmembrane region" description="Helical" evidence="1">
    <location>
        <begin position="746"/>
        <end position="768"/>
    </location>
</feature>
<reference evidence="2 3" key="1">
    <citation type="journal article" date="2013" name="Proc. Natl. Acad. Sci. U.S.A.">
        <title>Genome of an arbuscular mycorrhizal fungus provides insight into the oldest plant symbiosis.</title>
        <authorList>
            <person name="Tisserant E."/>
            <person name="Malbreil M."/>
            <person name="Kuo A."/>
            <person name="Kohler A."/>
            <person name="Symeonidi A."/>
            <person name="Balestrini R."/>
            <person name="Charron P."/>
            <person name="Duensing N."/>
            <person name="Frei Dit Frey N."/>
            <person name="Gianinazzi-Pearson V."/>
            <person name="Gilbert L.B."/>
            <person name="Handa Y."/>
            <person name="Herr J.R."/>
            <person name="Hijri M."/>
            <person name="Koul R."/>
            <person name="Kawaguchi M."/>
            <person name="Krajinski F."/>
            <person name="Lammers P.J."/>
            <person name="Masclaux F.G."/>
            <person name="Murat C."/>
            <person name="Morin E."/>
            <person name="Ndikumana S."/>
            <person name="Pagni M."/>
            <person name="Petitpierre D."/>
            <person name="Requena N."/>
            <person name="Rosikiewicz P."/>
            <person name="Riley R."/>
            <person name="Saito K."/>
            <person name="San Clemente H."/>
            <person name="Shapiro H."/>
            <person name="van Tuinen D."/>
            <person name="Becard G."/>
            <person name="Bonfante P."/>
            <person name="Paszkowski U."/>
            <person name="Shachar-Hill Y.Y."/>
            <person name="Tuskan G.A."/>
            <person name="Young P.W."/>
            <person name="Sanders I.R."/>
            <person name="Henrissat B."/>
            <person name="Rensing S.A."/>
            <person name="Grigoriev I.V."/>
            <person name="Corradi N."/>
            <person name="Roux C."/>
            <person name="Martin F."/>
        </authorList>
    </citation>
    <scope>NUCLEOTIDE SEQUENCE [LARGE SCALE GENOMIC DNA]</scope>
    <source>
        <strain evidence="2 3">DAOM 197198</strain>
    </source>
</reference>
<sequence length="905" mass="104406">MEKKKKRKMRSNYLKVFALFVIVLCVYPLRTIAQIKTFLHEEKDYGLESPPRVAKIKSYDDLVVVRIVRNDTSKSNAIEHCNYDILFLRMIYPDGTVIEKDIKLEDVQLFNYCSVNIDVDEDHLKYEIIENNKILVIYYNSTDDIKVEGWGMIIDFDGKVFDRTPIGVWGYKDFRRLYKLRVPLIQISLNIKKENGFIIGYKLLESNDFEWKQYKVELDGKLTILTNGKIKLDSRAILERNSLISTVDEGYSFIYKVNDTLPNSALKDLIIAELIGYNKTEIDKVYLYRVNLLDRIPQPISCNIEYVGVGHSCSLPMIYNESNYNLKIGFLSSGAIISLNITHIEFPNNEFRFRSWRLQSLIFGGYMLPEINRANNRLDIYVFAENGTLHDILSSEINLNYAYTMLPNNTLLVARMEYNNTWGFNVIDLPKLTIDNGYYNANIESTFPGINSSISSDITNISIDFYVRVTLSDGKLSIFQIIDQRKILRQTTSGRGCILDNDDKRVIVNILDSTFSKSGGNYSIKIDNNFIKSRTYGEPLLGIRENIWNFTIEDKKHLYTITSSTSGLLRLTVDGTNIIKNSSNVEQNQFFNALLDELADTVQISRGRLSKNSKNQIDPKSNDGRFLININIYESKNPYEKDVNSVIQDINYMMSYHDQSPIENGKLTYLDFTYGFIPAPNYLQEYGPKLLGLLLIIILLVIFYFLANKRERKGHNIVIFKFSLYIFDFVFDTLFIINNANDVKRLYIPSLIFYTVPIGLNMASTFLIMAKENTRNEFLSWFTENSKLASIFTILAGIDIEILSILHSNLAGFGYFQAPFSDSAKTIISWIAFINIFIEDIPQFIIQILFKMRSITYDIIPIIALISSAITLNFSIISRSHQSINYIRNKRSTRRVSILELDDIE</sequence>
<organism evidence="2 3">
    <name type="scientific">Rhizophagus irregularis (strain DAOM 181602 / DAOM 197198 / MUCL 43194)</name>
    <name type="common">Arbuscular mycorrhizal fungus</name>
    <name type="synonym">Glomus intraradices</name>
    <dbReference type="NCBI Taxonomy" id="747089"/>
    <lineage>
        <taxon>Eukaryota</taxon>
        <taxon>Fungi</taxon>
        <taxon>Fungi incertae sedis</taxon>
        <taxon>Mucoromycota</taxon>
        <taxon>Glomeromycotina</taxon>
        <taxon>Glomeromycetes</taxon>
        <taxon>Glomerales</taxon>
        <taxon>Glomeraceae</taxon>
        <taxon>Rhizophagus</taxon>
    </lineage>
</organism>
<evidence type="ECO:0000313" key="3">
    <source>
        <dbReference type="Proteomes" id="UP000018888"/>
    </source>
</evidence>
<dbReference type="AlphaFoldDB" id="A0A2P4PB50"/>
<keyword evidence="3" id="KW-1185">Reference proteome</keyword>
<keyword evidence="1" id="KW-0812">Transmembrane</keyword>
<keyword evidence="1" id="KW-1133">Transmembrane helix</keyword>
<gene>
    <name evidence="2" type="ORF">GLOIN_2v1882795</name>
</gene>
<evidence type="ECO:0000256" key="1">
    <source>
        <dbReference type="SAM" id="Phobius"/>
    </source>
</evidence>
<feature type="transmembrane region" description="Helical" evidence="1">
    <location>
        <begin position="690"/>
        <end position="707"/>
    </location>
</feature>
<feature type="transmembrane region" description="Helical" evidence="1">
    <location>
        <begin position="719"/>
        <end position="740"/>
    </location>
</feature>
<name>A0A2P4PB50_RHIID</name>
<evidence type="ECO:0000313" key="2">
    <source>
        <dbReference type="EMBL" id="POG62585.1"/>
    </source>
</evidence>
<protein>
    <submittedName>
        <fullName evidence="2">Uncharacterized protein</fullName>
    </submittedName>
</protein>
<comment type="caution">
    <text evidence="2">The sequence shown here is derived from an EMBL/GenBank/DDBJ whole genome shotgun (WGS) entry which is preliminary data.</text>
</comment>
<feature type="transmembrane region" description="Helical" evidence="1">
    <location>
        <begin position="788"/>
        <end position="807"/>
    </location>
</feature>